<feature type="binding site" evidence="5">
    <location>
        <position position="210"/>
    </location>
    <ligand>
        <name>FAD</name>
        <dbReference type="ChEBI" id="CHEBI:57692"/>
    </ligand>
</feature>
<dbReference type="PROSITE" id="PS51645">
    <property type="entry name" value="PHR_CRY_ALPHA_BETA"/>
    <property type="match status" value="1"/>
</dbReference>
<dbReference type="InterPro" id="IPR036134">
    <property type="entry name" value="Crypto/Photolyase_FAD-like_sf"/>
</dbReference>
<comment type="cofactor">
    <cofactor evidence="5">
        <name>FAD</name>
        <dbReference type="ChEBI" id="CHEBI:57692"/>
    </cofactor>
    <text evidence="5">Binds 1 FAD per subunit.</text>
</comment>
<evidence type="ECO:0000256" key="7">
    <source>
        <dbReference type="SAM" id="MobiDB-lite"/>
    </source>
</evidence>
<dbReference type="InterPro" id="IPR014729">
    <property type="entry name" value="Rossmann-like_a/b/a_fold"/>
</dbReference>
<evidence type="ECO:0000259" key="8">
    <source>
        <dbReference type="PROSITE" id="PS51645"/>
    </source>
</evidence>
<dbReference type="Gene3D" id="1.25.40.80">
    <property type="match status" value="1"/>
</dbReference>
<dbReference type="Pfam" id="PF00875">
    <property type="entry name" value="DNA_photolyase"/>
    <property type="match status" value="1"/>
</dbReference>
<dbReference type="GO" id="GO:0006139">
    <property type="term" value="P:nucleobase-containing compound metabolic process"/>
    <property type="evidence" value="ECO:0007669"/>
    <property type="project" value="UniProtKB-ARBA"/>
</dbReference>
<dbReference type="STRING" id="1484693.RS694_13465"/>
<dbReference type="PANTHER" id="PTHR11455">
    <property type="entry name" value="CRYPTOCHROME"/>
    <property type="match status" value="1"/>
</dbReference>
<comment type="cofactor">
    <cofactor evidence="1">
        <name>(6R)-5,10-methylene-5,6,7,8-tetrahydrofolate</name>
        <dbReference type="ChEBI" id="CHEBI:15636"/>
    </cofactor>
</comment>
<organism evidence="9 10">
    <name type="scientific">Rhodoferax saidenbachensis</name>
    <dbReference type="NCBI Taxonomy" id="1484693"/>
    <lineage>
        <taxon>Bacteria</taxon>
        <taxon>Pseudomonadati</taxon>
        <taxon>Pseudomonadota</taxon>
        <taxon>Betaproteobacteria</taxon>
        <taxon>Burkholderiales</taxon>
        <taxon>Comamonadaceae</taxon>
        <taxon>Rhodoferax</taxon>
    </lineage>
</organism>
<evidence type="ECO:0000256" key="6">
    <source>
        <dbReference type="RuleBase" id="RU004182"/>
    </source>
</evidence>
<dbReference type="Gene3D" id="1.10.579.10">
    <property type="entry name" value="DNA Cyclobutane Dipyrimidine Photolyase, subunit A, domain 3"/>
    <property type="match status" value="1"/>
</dbReference>
<evidence type="ECO:0000313" key="9">
    <source>
        <dbReference type="EMBL" id="APW44870.1"/>
    </source>
</evidence>
<comment type="similarity">
    <text evidence="6">Belongs to the DNA photolyase family.</text>
</comment>
<proteinExistence type="inferred from homology"/>
<dbReference type="Proteomes" id="UP000186110">
    <property type="component" value="Chromosome"/>
</dbReference>
<evidence type="ECO:0000256" key="5">
    <source>
        <dbReference type="PIRSR" id="PIRSR602081-1"/>
    </source>
</evidence>
<evidence type="ECO:0000256" key="3">
    <source>
        <dbReference type="ARBA" id="ARBA00022827"/>
    </source>
</evidence>
<dbReference type="PROSITE" id="PS00394">
    <property type="entry name" value="DNA_PHOTOLYASES_1_1"/>
    <property type="match status" value="1"/>
</dbReference>
<keyword evidence="4 6" id="KW-0157">Chromophore</keyword>
<dbReference type="Gene3D" id="3.40.50.620">
    <property type="entry name" value="HUPs"/>
    <property type="match status" value="1"/>
</dbReference>
<evidence type="ECO:0000313" key="10">
    <source>
        <dbReference type="Proteomes" id="UP000186110"/>
    </source>
</evidence>
<name>A0A1P8KFQ0_9BURK</name>
<dbReference type="GO" id="GO:0006950">
    <property type="term" value="P:response to stress"/>
    <property type="evidence" value="ECO:0007669"/>
    <property type="project" value="UniProtKB-ARBA"/>
</dbReference>
<dbReference type="AlphaFoldDB" id="A0A1P8KFQ0"/>
<dbReference type="EMBL" id="CP019239">
    <property type="protein sequence ID" value="APW44870.1"/>
    <property type="molecule type" value="Genomic_DNA"/>
</dbReference>
<keyword evidence="2 5" id="KW-0285">Flavoprotein</keyword>
<evidence type="ECO:0000256" key="1">
    <source>
        <dbReference type="ARBA" id="ARBA00001932"/>
    </source>
</evidence>
<reference evidence="9 10" key="1">
    <citation type="submission" date="2017-01" db="EMBL/GenBank/DDBJ databases">
        <authorList>
            <person name="Mah S.A."/>
            <person name="Swanson W.J."/>
            <person name="Moy G.W."/>
            <person name="Vacquier V.D."/>
        </authorList>
    </citation>
    <scope>NUCLEOTIDE SEQUENCE [LARGE SCALE GENOMIC DNA]</scope>
    <source>
        <strain evidence="9 10">DSM 22694</strain>
    </source>
</reference>
<dbReference type="SUPFAM" id="SSF52425">
    <property type="entry name" value="Cryptochrome/photolyase, N-terminal domain"/>
    <property type="match status" value="1"/>
</dbReference>
<dbReference type="KEGG" id="rsb:RS694_13465"/>
<dbReference type="SUPFAM" id="SSF48173">
    <property type="entry name" value="Cryptochrome/photolyase FAD-binding domain"/>
    <property type="match status" value="1"/>
</dbReference>
<dbReference type="GO" id="GO:0003904">
    <property type="term" value="F:deoxyribodipyrimidine photo-lyase activity"/>
    <property type="evidence" value="ECO:0007669"/>
    <property type="project" value="TreeGrafter"/>
</dbReference>
<evidence type="ECO:0000256" key="2">
    <source>
        <dbReference type="ARBA" id="ARBA00022630"/>
    </source>
</evidence>
<keyword evidence="9" id="KW-0456">Lyase</keyword>
<dbReference type="GO" id="GO:0071949">
    <property type="term" value="F:FAD binding"/>
    <property type="evidence" value="ECO:0007669"/>
    <property type="project" value="TreeGrafter"/>
</dbReference>
<dbReference type="InterPro" id="IPR006050">
    <property type="entry name" value="DNA_photolyase_N"/>
</dbReference>
<keyword evidence="3 5" id="KW-0274">FAD</keyword>
<dbReference type="GO" id="GO:0009416">
    <property type="term" value="P:response to light stimulus"/>
    <property type="evidence" value="ECO:0007669"/>
    <property type="project" value="TreeGrafter"/>
</dbReference>
<dbReference type="eggNOG" id="COG0415">
    <property type="taxonomic scope" value="Bacteria"/>
</dbReference>
<dbReference type="InterPro" id="IPR018394">
    <property type="entry name" value="DNA_photolyase_1_CS_C"/>
</dbReference>
<feature type="domain" description="Photolyase/cryptochrome alpha/beta" evidence="8">
    <location>
        <begin position="3"/>
        <end position="132"/>
    </location>
</feature>
<protein>
    <submittedName>
        <fullName evidence="9">Deoxyribodipyrimidine photo-lyase</fullName>
    </submittedName>
</protein>
<dbReference type="InterPro" id="IPR002081">
    <property type="entry name" value="Cryptochrome/DNA_photolyase_1"/>
</dbReference>
<dbReference type="PRINTS" id="PR00147">
    <property type="entry name" value="DNAPHOTLYASE"/>
</dbReference>
<feature type="region of interest" description="Disordered" evidence="7">
    <location>
        <begin position="467"/>
        <end position="516"/>
    </location>
</feature>
<sequence length="516" mass="58367">MTRRALVWFKRDLRVHDHAPLVAALAHTDALALFIIEPEWLHSPECDASHVDFALQCLAELRIALAQRGMPLLVRVGSAVPVLAQLHSEVVFTQLLSHEETGTGWSYQRDLQVAAWCKSADIPWQEFTQTGVVRRLRSRSGWAQRWQARMDAPLQLLDGGFSPAVALEQPELPTLADLGMERHGKALQAAGEKAARRTLKSFLQVRGYDYRKSLSSPLTAEDGCSRLSPHLAFGTLSMRTVHQATEVAIANTPDREMAYALRGFAGRLRWHCHFMQKLEDEPDIEFHNFARVCDGLRENDFNDDYFAAWCEGRTGYPMVDACMRSLIATGWLNFRMRAMLVSFASYHLWLHWRPTGLFLARQFLDYEPGIHWSQMQMQSGTTGINTLRMYSPTKQAQDQDPEGLFIRRWVPELARVPLPYLATPWKMDISVQRMAGCIIGVDYPAPIVDDKLAMKAAKDRMYGLRKTQEAREEAGEVQAKHGSRKSGLPPTGQRRKTPRRKSDAPATPSSQGDLFA</sequence>
<dbReference type="InterPro" id="IPR036155">
    <property type="entry name" value="Crypto/Photolyase_N_sf"/>
</dbReference>
<dbReference type="InterPro" id="IPR005101">
    <property type="entry name" value="Cryptochr/Photolyase_FAD-bd"/>
</dbReference>
<evidence type="ECO:0000256" key="4">
    <source>
        <dbReference type="ARBA" id="ARBA00022991"/>
    </source>
</evidence>
<feature type="binding site" evidence="5">
    <location>
        <position position="264"/>
    </location>
    <ligand>
        <name>FAD</name>
        <dbReference type="ChEBI" id="CHEBI:57692"/>
    </ligand>
</feature>
<keyword evidence="10" id="KW-1185">Reference proteome</keyword>
<dbReference type="GO" id="GO:0003677">
    <property type="term" value="F:DNA binding"/>
    <property type="evidence" value="ECO:0007669"/>
    <property type="project" value="TreeGrafter"/>
</dbReference>
<dbReference type="Pfam" id="PF03441">
    <property type="entry name" value="FAD_binding_7"/>
    <property type="match status" value="1"/>
</dbReference>
<accession>A0A1P8KFQ0</accession>
<feature type="compositionally biased region" description="Polar residues" evidence="7">
    <location>
        <begin position="507"/>
        <end position="516"/>
    </location>
</feature>
<dbReference type="PANTHER" id="PTHR11455:SF9">
    <property type="entry name" value="CRYPTOCHROME CIRCADIAN CLOCK 5 ISOFORM X1"/>
    <property type="match status" value="1"/>
</dbReference>
<gene>
    <name evidence="9" type="ORF">RS694_13465</name>
</gene>